<dbReference type="Gene3D" id="2.60.210.10">
    <property type="entry name" value="Apoptosis, Tumor Necrosis Factor Receptor Associated Protein 2, Chain A"/>
    <property type="match status" value="2"/>
</dbReference>
<dbReference type="Pfam" id="PF22486">
    <property type="entry name" value="MATH_2"/>
    <property type="match status" value="2"/>
</dbReference>
<dbReference type="AlphaFoldDB" id="A0AAU9SMH1"/>
<accession>A0AAU9SMH1</accession>
<evidence type="ECO:0000313" key="3">
    <source>
        <dbReference type="Proteomes" id="UP000836841"/>
    </source>
</evidence>
<name>A0AAU9SMH1_THLAR</name>
<feature type="domain" description="MATH" evidence="1">
    <location>
        <begin position="170"/>
        <end position="293"/>
    </location>
</feature>
<protein>
    <recommendedName>
        <fullName evidence="1">MATH domain-containing protein</fullName>
    </recommendedName>
</protein>
<dbReference type="FunFam" id="2.60.210.10:FF:000013">
    <property type="entry name" value="TRAF-like family protein"/>
    <property type="match status" value="1"/>
</dbReference>
<dbReference type="CDD" id="cd00121">
    <property type="entry name" value="MATH"/>
    <property type="match status" value="2"/>
</dbReference>
<organism evidence="2 3">
    <name type="scientific">Thlaspi arvense</name>
    <name type="common">Field penny-cress</name>
    <dbReference type="NCBI Taxonomy" id="13288"/>
    <lineage>
        <taxon>Eukaryota</taxon>
        <taxon>Viridiplantae</taxon>
        <taxon>Streptophyta</taxon>
        <taxon>Embryophyta</taxon>
        <taxon>Tracheophyta</taxon>
        <taxon>Spermatophyta</taxon>
        <taxon>Magnoliopsida</taxon>
        <taxon>eudicotyledons</taxon>
        <taxon>Gunneridae</taxon>
        <taxon>Pentapetalae</taxon>
        <taxon>rosids</taxon>
        <taxon>malvids</taxon>
        <taxon>Brassicales</taxon>
        <taxon>Brassicaceae</taxon>
        <taxon>Thlaspideae</taxon>
        <taxon>Thlaspi</taxon>
    </lineage>
</organism>
<evidence type="ECO:0000259" key="1">
    <source>
        <dbReference type="PROSITE" id="PS50144"/>
    </source>
</evidence>
<proteinExistence type="predicted"/>
<gene>
    <name evidence="2" type="ORF">TAV2_LOCUS16800</name>
</gene>
<dbReference type="InterPro" id="IPR002083">
    <property type="entry name" value="MATH/TRAF_dom"/>
</dbReference>
<dbReference type="SMART" id="SM00061">
    <property type="entry name" value="MATH"/>
    <property type="match status" value="1"/>
</dbReference>
<evidence type="ECO:0000313" key="2">
    <source>
        <dbReference type="EMBL" id="CAH2066897.1"/>
    </source>
</evidence>
<sequence length="305" mass="34486">MFQVVRFGKPYYNLKQNLIIETDETVAEAVVEGKLSTLAMPFPEIELCLTLLIYPNGNKNDGGTGYVSLYAKIDNSSLVSDPKDVYAEIKFFVYNRVQDKYYTYQETEAKRFHLFKPEWGVPLFRPASLFKTPAAGYIFDGEQCVFGIDVFVAQTFKEWEVFSFEENIKDPIFTWKLAKFSTLFSDSYTSDSFSSGGSNWALKVYPNGDGYGKGNSLSLYLLSESNENAYVRAKLRVLDQIQSNHVEKLVEGWPNVTADNNGWGFEKFVPFADLKNASRGLVVDDALKVEVEIIAFSKTDSTLSD</sequence>
<dbReference type="EMBL" id="OU466861">
    <property type="protein sequence ID" value="CAH2066897.1"/>
    <property type="molecule type" value="Genomic_DNA"/>
</dbReference>
<dbReference type="InterPro" id="IPR008974">
    <property type="entry name" value="TRAF-like"/>
</dbReference>
<dbReference type="PROSITE" id="PS50144">
    <property type="entry name" value="MATH"/>
    <property type="match status" value="1"/>
</dbReference>
<dbReference type="SUPFAM" id="SSF49599">
    <property type="entry name" value="TRAF domain-like"/>
    <property type="match status" value="2"/>
</dbReference>
<keyword evidence="3" id="KW-1185">Reference proteome</keyword>
<dbReference type="PANTHER" id="PTHR46162">
    <property type="entry name" value="TRAF-LIKE FAMILY PROTEIN"/>
    <property type="match status" value="1"/>
</dbReference>
<reference evidence="2 3" key="1">
    <citation type="submission" date="2022-03" db="EMBL/GenBank/DDBJ databases">
        <authorList>
            <person name="Nunn A."/>
            <person name="Chopra R."/>
            <person name="Nunn A."/>
            <person name="Contreras Garrido A."/>
        </authorList>
    </citation>
    <scope>NUCLEOTIDE SEQUENCE [LARGE SCALE GENOMIC DNA]</scope>
</reference>
<dbReference type="PANTHER" id="PTHR46162:SF58">
    <property type="entry name" value="TRAF-LIKE FAMILY PROTEIN"/>
    <property type="match status" value="1"/>
</dbReference>
<dbReference type="Proteomes" id="UP000836841">
    <property type="component" value="Chromosome 5"/>
</dbReference>